<reference evidence="1" key="1">
    <citation type="journal article" date="2014" name="Genome Announc.">
        <title>De novo whole-genome sequence and genome annotation of Lichtheimia ramosa.</title>
        <authorList>
            <person name="Linde J."/>
            <person name="Schwartze V."/>
            <person name="Binder U."/>
            <person name="Lass-Florl C."/>
            <person name="Voigt K."/>
            <person name="Horn F."/>
        </authorList>
    </citation>
    <scope>NUCLEOTIDE SEQUENCE</scope>
    <source>
        <strain evidence="1">JMRC FSU:6197</strain>
    </source>
</reference>
<proteinExistence type="predicted"/>
<evidence type="ECO:0000313" key="1">
    <source>
        <dbReference type="EMBL" id="CDS08795.1"/>
    </source>
</evidence>
<sequence>MNDTLVDAIVNYSQLCHDAKKPVVATWRPYFIERCANWCVYIETELLAMSDVQAEACRQKAIELSSATIPELSTLMDALRHFCTTLLGNAFVNNELYWMVMSTYALYNPDLEPEKILLDDVSDAVCKPATLNVLDAMLMW</sequence>
<organism evidence="1">
    <name type="scientific">Lichtheimia ramosa</name>
    <dbReference type="NCBI Taxonomy" id="688394"/>
    <lineage>
        <taxon>Eukaryota</taxon>
        <taxon>Fungi</taxon>
        <taxon>Fungi incertae sedis</taxon>
        <taxon>Mucoromycota</taxon>
        <taxon>Mucoromycotina</taxon>
        <taxon>Mucoromycetes</taxon>
        <taxon>Mucorales</taxon>
        <taxon>Lichtheimiaceae</taxon>
        <taxon>Lichtheimia</taxon>
    </lineage>
</organism>
<gene>
    <name evidence="1" type="ORF">LRAMOSA10156</name>
</gene>
<protein>
    <submittedName>
        <fullName evidence="1">Uncharacterized protein</fullName>
    </submittedName>
</protein>
<dbReference type="EMBL" id="LK023327">
    <property type="protein sequence ID" value="CDS08795.1"/>
    <property type="molecule type" value="Genomic_DNA"/>
</dbReference>
<accession>A0A077WN39</accession>
<dbReference type="OrthoDB" id="2244689at2759"/>
<name>A0A077WN39_9FUNG</name>
<dbReference type="AlphaFoldDB" id="A0A077WN39"/>